<evidence type="ECO:0000313" key="4">
    <source>
        <dbReference type="Proteomes" id="UP001500339"/>
    </source>
</evidence>
<dbReference type="InterPro" id="IPR007863">
    <property type="entry name" value="Peptidase_M16_C"/>
</dbReference>
<dbReference type="InterPro" id="IPR013578">
    <property type="entry name" value="Peptidase_M16C_assoc"/>
</dbReference>
<dbReference type="InterPro" id="IPR055130">
    <property type="entry name" value="PreP_C"/>
</dbReference>
<dbReference type="Pfam" id="PF08367">
    <property type="entry name" value="M16C_assoc"/>
    <property type="match status" value="1"/>
</dbReference>
<protein>
    <submittedName>
        <fullName evidence="3">Insulinase family protein</fullName>
    </submittedName>
</protein>
<dbReference type="Pfam" id="PF22516">
    <property type="entry name" value="PreP_C"/>
    <property type="match status" value="1"/>
</dbReference>
<reference evidence="3 4" key="1">
    <citation type="journal article" date="2019" name="Int. J. Syst. Evol. Microbiol.">
        <title>The Global Catalogue of Microorganisms (GCM) 10K type strain sequencing project: providing services to taxonomists for standard genome sequencing and annotation.</title>
        <authorList>
            <consortium name="The Broad Institute Genomics Platform"/>
            <consortium name="The Broad Institute Genome Sequencing Center for Infectious Disease"/>
            <person name="Wu L."/>
            <person name="Ma J."/>
        </authorList>
    </citation>
    <scope>NUCLEOTIDE SEQUENCE [LARGE SCALE GENOMIC DNA]</scope>
    <source>
        <strain evidence="3 4">JCM 1405</strain>
    </source>
</reference>
<keyword evidence="1" id="KW-0175">Coiled coil</keyword>
<proteinExistence type="predicted"/>
<feature type="domain" description="Peptidase M16C associated" evidence="2">
    <location>
        <begin position="464"/>
        <end position="714"/>
    </location>
</feature>
<dbReference type="PANTHER" id="PTHR43016">
    <property type="entry name" value="PRESEQUENCE PROTEASE"/>
    <property type="match status" value="1"/>
</dbReference>
<dbReference type="InterPro" id="IPR011765">
    <property type="entry name" value="Pept_M16_N"/>
</dbReference>
<sequence length="975" mass="111988">MNFEINNIYSGFKLLKKERVEEINSLALIFQHEGTGAKLLKLENDEDNKVFSISFRTPPHDSTGVAHILEHSVLCGSRKFPSKEPFVELIKGSLNTFLNAMTFADKTMYPVASKNKKDFYNLMDVYLDAVLYPNIYKHPQIFMQEGWHHELEDLKGEIAYKGVVYNEMKGAFSSPESVLMRKIQESLFPDNTYGVESGGDPDHIPELTYEDFIGFHKRYYHPSNSYIFLYGDGETLEELNFINDNYLKDFEKINIDSSIRLQKPFNDILERVVEYPVSQNEGEEDKTFLSLNFAVGKATDRELYLSFEILEHLLLETPAAPLKKALLQSGIGKDVFGNFDNSMLQPALSVIVKNSNENKKEEFKKLVFNTLEELATKGIDKKLIESSLNVKEFSLREADYGGYPKGLIYGIKCMDSWLYDEDPLMHLNYEPQLNSIKEKAEKGYFENLIKDYLLNSKHSSLLVVKPKKGLADEKEKNIKEELKKYKESLNKEELQKIIHETEELIKRQNTPDSQEDIEKIPLLSIEDISRTAEKLPIEVLEEEGIKVLKHNIFTNKIAYVNLYFNTCNVPQELIPYIGLLSGILGKVSSENLDYEELSKEVNINTGGIYYSSTVYSDNNEIDGFKPMFKVKAKSLISKLSKLFELISEQVANSKFDDYARIKEIISELKSRMEMTIFDRGHMVAAGRVASYFSSSAAYSERVSGINLYHFIVELEKNFENKKKEIELNLVKVSQIIFNKSNLTVSVTLEEEDYEEFKKVMPNLIKALGDNAFDKCSYDFKLKAENEGMMTSGKVQYNAKGYNFKKVGYCYSGTMQVLKTIISFDYLWNKVRVKGGAYGCFGGFNRNGNMYFVSYRDPHLSNTLKVYDESVSYIENFTEDKRGMTKYIIGTISDIDSPLTPSMKGEKAAANYFSGITHEDMQREREEILHTDIEDIKNLAPMVKACMEEKNICVLGNEERIKEEKELFNNLIHLFE</sequence>
<dbReference type="EMBL" id="BAAACF010000001">
    <property type="protein sequence ID" value="GAA0719051.1"/>
    <property type="molecule type" value="Genomic_DNA"/>
</dbReference>
<evidence type="ECO:0000256" key="1">
    <source>
        <dbReference type="SAM" id="Coils"/>
    </source>
</evidence>
<dbReference type="SMART" id="SM01264">
    <property type="entry name" value="M16C_associated"/>
    <property type="match status" value="1"/>
</dbReference>
<accession>A0ABN1IQG6</accession>
<evidence type="ECO:0000313" key="3">
    <source>
        <dbReference type="EMBL" id="GAA0719051.1"/>
    </source>
</evidence>
<dbReference type="InterPro" id="IPR011249">
    <property type="entry name" value="Metalloenz_LuxS/M16"/>
</dbReference>
<dbReference type="RefSeq" id="WP_343766601.1">
    <property type="nucleotide sequence ID" value="NZ_BAAACF010000001.1"/>
</dbReference>
<dbReference type="Pfam" id="PF00675">
    <property type="entry name" value="Peptidase_M16"/>
    <property type="match status" value="1"/>
</dbReference>
<gene>
    <name evidence="3" type="ORF">GCM10008905_06610</name>
</gene>
<evidence type="ECO:0000259" key="2">
    <source>
        <dbReference type="SMART" id="SM01264"/>
    </source>
</evidence>
<dbReference type="Pfam" id="PF05193">
    <property type="entry name" value="Peptidase_M16_C"/>
    <property type="match status" value="1"/>
</dbReference>
<organism evidence="3 4">
    <name type="scientific">Clostridium malenominatum</name>
    <dbReference type="NCBI Taxonomy" id="1539"/>
    <lineage>
        <taxon>Bacteria</taxon>
        <taxon>Bacillati</taxon>
        <taxon>Bacillota</taxon>
        <taxon>Clostridia</taxon>
        <taxon>Eubacteriales</taxon>
        <taxon>Clostridiaceae</taxon>
        <taxon>Clostridium</taxon>
    </lineage>
</organism>
<dbReference type="Proteomes" id="UP001500339">
    <property type="component" value="Unassembled WGS sequence"/>
</dbReference>
<dbReference type="PANTHER" id="PTHR43016:SF13">
    <property type="entry name" value="PRESEQUENCE PROTEASE, MITOCHONDRIAL"/>
    <property type="match status" value="1"/>
</dbReference>
<keyword evidence="4" id="KW-1185">Reference proteome</keyword>
<feature type="coiled-coil region" evidence="1">
    <location>
        <begin position="471"/>
        <end position="502"/>
    </location>
</feature>
<dbReference type="Gene3D" id="3.30.830.10">
    <property type="entry name" value="Metalloenzyme, LuxS/M16 peptidase-like"/>
    <property type="match status" value="4"/>
</dbReference>
<dbReference type="SUPFAM" id="SSF63411">
    <property type="entry name" value="LuxS/MPP-like metallohydrolase"/>
    <property type="match status" value="4"/>
</dbReference>
<comment type="caution">
    <text evidence="3">The sequence shown here is derived from an EMBL/GenBank/DDBJ whole genome shotgun (WGS) entry which is preliminary data.</text>
</comment>
<name>A0ABN1IQG6_9CLOT</name>